<evidence type="ECO:0000259" key="14">
    <source>
        <dbReference type="Pfam" id="PF08619"/>
    </source>
</evidence>
<reference evidence="15" key="2">
    <citation type="submission" date="2023-05" db="EMBL/GenBank/DDBJ databases">
        <authorList>
            <consortium name="Lawrence Berkeley National Laboratory"/>
            <person name="Steindorff A."/>
            <person name="Hensen N."/>
            <person name="Bonometti L."/>
            <person name="Westerberg I."/>
            <person name="Brannstrom I.O."/>
            <person name="Guillou S."/>
            <person name="Cros-Aarteil S."/>
            <person name="Calhoun S."/>
            <person name="Haridas S."/>
            <person name="Kuo A."/>
            <person name="Mondo S."/>
            <person name="Pangilinan J."/>
            <person name="Riley R."/>
            <person name="Labutti K."/>
            <person name="Andreopoulos B."/>
            <person name="Lipzen A."/>
            <person name="Chen C."/>
            <person name="Yanf M."/>
            <person name="Daum C."/>
            <person name="Ng V."/>
            <person name="Clum A."/>
            <person name="Ohm R."/>
            <person name="Martin F."/>
            <person name="Silar P."/>
            <person name="Natvig D."/>
            <person name="Lalanne C."/>
            <person name="Gautier V."/>
            <person name="Ament-Velasquez S.L."/>
            <person name="Kruys A."/>
            <person name="Hutchinson M.I."/>
            <person name="Powell A.J."/>
            <person name="Barry K."/>
            <person name="Miller A.N."/>
            <person name="Grigoriev I.V."/>
            <person name="Debuchy R."/>
            <person name="Gladieux P."/>
            <person name="Thoren M.H."/>
            <person name="Johannesson H."/>
        </authorList>
    </citation>
    <scope>NUCLEOTIDE SEQUENCE</scope>
    <source>
        <strain evidence="15">CBS 123565</strain>
    </source>
</reference>
<dbReference type="Proteomes" id="UP001304895">
    <property type="component" value="Unassembled WGS sequence"/>
</dbReference>
<keyword evidence="10" id="KW-0739">Sodium transport</keyword>
<evidence type="ECO:0000256" key="8">
    <source>
        <dbReference type="ARBA" id="ARBA00023065"/>
    </source>
</evidence>
<feature type="region of interest" description="Disordered" evidence="11">
    <location>
        <begin position="746"/>
        <end position="953"/>
    </location>
</feature>
<feature type="transmembrane region" description="Helical" evidence="12">
    <location>
        <begin position="102"/>
        <end position="125"/>
    </location>
</feature>
<feature type="transmembrane region" description="Helical" evidence="12">
    <location>
        <begin position="69"/>
        <end position="90"/>
    </location>
</feature>
<protein>
    <recommendedName>
        <fullName evidence="17">Na+/H+ antiporter</fullName>
    </recommendedName>
</protein>
<name>A0AAN6ZG59_9PEZI</name>
<evidence type="ECO:0008006" key="17">
    <source>
        <dbReference type="Google" id="ProtNLM"/>
    </source>
</evidence>
<dbReference type="Gene3D" id="6.10.140.1330">
    <property type="match status" value="1"/>
</dbReference>
<evidence type="ECO:0000256" key="1">
    <source>
        <dbReference type="ARBA" id="ARBA00004141"/>
    </source>
</evidence>
<feature type="domain" description="Cation/H+ exchanger transmembrane" evidence="13">
    <location>
        <begin position="25"/>
        <end position="433"/>
    </location>
</feature>
<feature type="transmembrane region" description="Helical" evidence="12">
    <location>
        <begin position="204"/>
        <end position="226"/>
    </location>
</feature>
<feature type="compositionally biased region" description="Low complexity" evidence="11">
    <location>
        <begin position="841"/>
        <end position="852"/>
    </location>
</feature>
<feature type="transmembrane region" description="Helical" evidence="12">
    <location>
        <begin position="404"/>
        <end position="425"/>
    </location>
</feature>
<evidence type="ECO:0000256" key="12">
    <source>
        <dbReference type="SAM" id="Phobius"/>
    </source>
</evidence>
<feature type="compositionally biased region" description="Low complexity" evidence="11">
    <location>
        <begin position="466"/>
        <end position="475"/>
    </location>
</feature>
<feature type="compositionally biased region" description="Low complexity" evidence="11">
    <location>
        <begin position="514"/>
        <end position="523"/>
    </location>
</feature>
<evidence type="ECO:0000256" key="10">
    <source>
        <dbReference type="ARBA" id="ARBA00023201"/>
    </source>
</evidence>
<dbReference type="PANTHER" id="PTHR31382:SF4">
    <property type="entry name" value="NA(+)_H(+) ANTIPORTER"/>
    <property type="match status" value="1"/>
</dbReference>
<evidence type="ECO:0000256" key="5">
    <source>
        <dbReference type="ARBA" id="ARBA00022692"/>
    </source>
</evidence>
<organism evidence="15 16">
    <name type="scientific">Trichocladium antarcticum</name>
    <dbReference type="NCBI Taxonomy" id="1450529"/>
    <lineage>
        <taxon>Eukaryota</taxon>
        <taxon>Fungi</taxon>
        <taxon>Dikarya</taxon>
        <taxon>Ascomycota</taxon>
        <taxon>Pezizomycotina</taxon>
        <taxon>Sordariomycetes</taxon>
        <taxon>Sordariomycetidae</taxon>
        <taxon>Sordariales</taxon>
        <taxon>Chaetomiaceae</taxon>
        <taxon>Trichocladium</taxon>
    </lineage>
</organism>
<evidence type="ECO:0000256" key="3">
    <source>
        <dbReference type="ARBA" id="ARBA00022448"/>
    </source>
</evidence>
<evidence type="ECO:0000256" key="6">
    <source>
        <dbReference type="ARBA" id="ARBA00022989"/>
    </source>
</evidence>
<keyword evidence="4" id="KW-0050">Antiport</keyword>
<keyword evidence="5 12" id="KW-0812">Transmembrane</keyword>
<proteinExistence type="inferred from homology"/>
<dbReference type="FunFam" id="1.20.1530.20:FF:000015">
    <property type="entry name" value="Na(+)/H(+) antiporter 2"/>
    <property type="match status" value="1"/>
</dbReference>
<feature type="transmembrane region" description="Helical" evidence="12">
    <location>
        <begin position="296"/>
        <end position="315"/>
    </location>
</feature>
<feature type="transmembrane region" description="Helical" evidence="12">
    <location>
        <begin position="12"/>
        <end position="32"/>
    </location>
</feature>
<keyword evidence="7" id="KW-0915">Sodium</keyword>
<feature type="region of interest" description="Disordered" evidence="11">
    <location>
        <begin position="453"/>
        <end position="567"/>
    </location>
</feature>
<comment type="subcellular location">
    <subcellularLocation>
        <location evidence="1">Membrane</location>
        <topology evidence="1">Multi-pass membrane protein</topology>
    </subcellularLocation>
</comment>
<accession>A0AAN6ZG59</accession>
<dbReference type="InterPro" id="IPR013928">
    <property type="entry name" value="Cation/H_antiporter_C"/>
</dbReference>
<evidence type="ECO:0000256" key="7">
    <source>
        <dbReference type="ARBA" id="ARBA00023053"/>
    </source>
</evidence>
<dbReference type="GO" id="GO:0036376">
    <property type="term" value="P:sodium ion export across plasma membrane"/>
    <property type="evidence" value="ECO:0007669"/>
    <property type="project" value="InterPro"/>
</dbReference>
<keyword evidence="8" id="KW-0406">Ion transport</keyword>
<feature type="transmembrane region" description="Helical" evidence="12">
    <location>
        <begin position="37"/>
        <end position="57"/>
    </location>
</feature>
<dbReference type="GO" id="GO:0005886">
    <property type="term" value="C:plasma membrane"/>
    <property type="evidence" value="ECO:0007669"/>
    <property type="project" value="InterPro"/>
</dbReference>
<dbReference type="Pfam" id="PF08619">
    <property type="entry name" value="Nha1_C"/>
    <property type="match status" value="1"/>
</dbReference>
<feature type="compositionally biased region" description="Basic and acidic residues" evidence="11">
    <location>
        <begin position="900"/>
        <end position="916"/>
    </location>
</feature>
<comment type="similarity">
    <text evidence="2">Belongs to the fungal Na(+)/H(+) exchanger family.</text>
</comment>
<feature type="compositionally biased region" description="Pro residues" evidence="11">
    <location>
        <begin position="488"/>
        <end position="498"/>
    </location>
</feature>
<gene>
    <name evidence="15" type="ORF">BT67DRAFT_98459</name>
</gene>
<feature type="transmembrane region" description="Helical" evidence="12">
    <location>
        <begin position="361"/>
        <end position="384"/>
    </location>
</feature>
<dbReference type="PANTHER" id="PTHR31382">
    <property type="entry name" value="NA(+)/H(+) ANTIPORTER"/>
    <property type="match status" value="1"/>
</dbReference>
<evidence type="ECO:0000313" key="16">
    <source>
        <dbReference type="Proteomes" id="UP001304895"/>
    </source>
</evidence>
<evidence type="ECO:0000256" key="11">
    <source>
        <dbReference type="SAM" id="MobiDB-lite"/>
    </source>
</evidence>
<feature type="compositionally biased region" description="Basic and acidic residues" evidence="11">
    <location>
        <begin position="790"/>
        <end position="818"/>
    </location>
</feature>
<feature type="domain" description="Alkali metal cation/H+ antiporter Nha1 C-terminal" evidence="14">
    <location>
        <begin position="458"/>
        <end position="929"/>
    </location>
</feature>
<dbReference type="GO" id="GO:0030007">
    <property type="term" value="P:intracellular potassium ion homeostasis"/>
    <property type="evidence" value="ECO:0007669"/>
    <property type="project" value="TreeGrafter"/>
</dbReference>
<feature type="transmembrane region" description="Helical" evidence="12">
    <location>
        <begin position="246"/>
        <end position="262"/>
    </location>
</feature>
<keyword evidence="16" id="KW-1185">Reference proteome</keyword>
<feature type="transmembrane region" description="Helical" evidence="12">
    <location>
        <begin position="327"/>
        <end position="349"/>
    </location>
</feature>
<keyword evidence="9 12" id="KW-0472">Membrane</keyword>
<dbReference type="Pfam" id="PF00999">
    <property type="entry name" value="Na_H_Exchanger"/>
    <property type="match status" value="1"/>
</dbReference>
<reference evidence="15" key="1">
    <citation type="journal article" date="2023" name="Mol. Phylogenet. Evol.">
        <title>Genome-scale phylogeny and comparative genomics of the fungal order Sordariales.</title>
        <authorList>
            <person name="Hensen N."/>
            <person name="Bonometti L."/>
            <person name="Westerberg I."/>
            <person name="Brannstrom I.O."/>
            <person name="Guillou S."/>
            <person name="Cros-Aarteil S."/>
            <person name="Calhoun S."/>
            <person name="Haridas S."/>
            <person name="Kuo A."/>
            <person name="Mondo S."/>
            <person name="Pangilinan J."/>
            <person name="Riley R."/>
            <person name="LaButti K."/>
            <person name="Andreopoulos B."/>
            <person name="Lipzen A."/>
            <person name="Chen C."/>
            <person name="Yan M."/>
            <person name="Daum C."/>
            <person name="Ng V."/>
            <person name="Clum A."/>
            <person name="Steindorff A."/>
            <person name="Ohm R.A."/>
            <person name="Martin F."/>
            <person name="Silar P."/>
            <person name="Natvig D.O."/>
            <person name="Lalanne C."/>
            <person name="Gautier V."/>
            <person name="Ament-Velasquez S.L."/>
            <person name="Kruys A."/>
            <person name="Hutchinson M.I."/>
            <person name="Powell A.J."/>
            <person name="Barry K."/>
            <person name="Miller A.N."/>
            <person name="Grigoriev I.V."/>
            <person name="Debuchy R."/>
            <person name="Gladieux P."/>
            <person name="Hiltunen Thoren M."/>
            <person name="Johannesson H."/>
        </authorList>
    </citation>
    <scope>NUCLEOTIDE SEQUENCE</scope>
    <source>
        <strain evidence="15">CBS 123565</strain>
    </source>
</reference>
<keyword evidence="6 12" id="KW-1133">Transmembrane helix</keyword>
<dbReference type="AlphaFoldDB" id="A0AAN6ZG59"/>
<evidence type="ECO:0000256" key="9">
    <source>
        <dbReference type="ARBA" id="ARBA00023136"/>
    </source>
</evidence>
<dbReference type="EMBL" id="MU853402">
    <property type="protein sequence ID" value="KAK4137197.1"/>
    <property type="molecule type" value="Genomic_DNA"/>
</dbReference>
<dbReference type="GO" id="GO:0015385">
    <property type="term" value="F:sodium:proton antiporter activity"/>
    <property type="evidence" value="ECO:0007669"/>
    <property type="project" value="InterPro"/>
</dbReference>
<dbReference type="InterPro" id="IPR004712">
    <property type="entry name" value="Na+/H+_antiporter_fungi"/>
</dbReference>
<comment type="caution">
    <text evidence="15">The sequence shown here is derived from an EMBL/GenBank/DDBJ whole genome shotgun (WGS) entry which is preliminary data.</text>
</comment>
<evidence type="ECO:0000259" key="13">
    <source>
        <dbReference type="Pfam" id="PF00999"/>
    </source>
</evidence>
<dbReference type="GO" id="GO:0042391">
    <property type="term" value="P:regulation of membrane potential"/>
    <property type="evidence" value="ECO:0007669"/>
    <property type="project" value="InterPro"/>
</dbReference>
<dbReference type="GO" id="GO:0120029">
    <property type="term" value="P:proton export across plasma membrane"/>
    <property type="evidence" value="ECO:0007669"/>
    <property type="project" value="InterPro"/>
</dbReference>
<sequence length="953" mass="104751">MAWDHLSITDPHLVYIILGGFTTLFMLCSSFIKERMYIGEATVATLCGVIFGPYAANLINPETWGSVDIVTIEFSRIVLVVQCFAIGVELPKYYMEKHWRSVAVLLIPVMTFGWLITGLFVWWLITPLNFLESLVVAACVTATDPVLASSVVGKGKFAKRVPKHLRDLLSAESGCNDGMAFPFVYLALYLIHDKQSAKDVSFHWIVYTVLYECIFGAVYGFMIGYLGRHGIKFAEKRDLIDRESLLVFYFVLALFCAGSGSILGLDDLLVGFAAGVGFSNDGWFTHKTEESSVSNVIDLLLNLAYFVYFGTIIPWKAFNDIDLGLQAWRLAVLAIFIILFRRIPVMLALKPLITDIKTWREALFAGHFGPIGVGAIFIAMLARAELETGDPVPSSELPREGTEHYTLIATVWPIVSFIVVASILVHGSSIAVFTLGKHINTLTITMSYTQANEDGPTWMNRLPRISSQSRSQARAMSDTDNDELKMPEFPPGTLPPVGVPGNFLRRQKEEDTTGRGSRSSSQAARRRKKKWDDGIGPGGPISQSAIFPQRRAPGESLPRGSSDIRHGSIQVSPNEIHIDMEANQSSPATEAPQSRIEAEADGRPFEVYDEGSHIIIENHDGDVLAVQPIHHENVADQATELAHKLKADAEASGWTYDALKKRVMNWRESEMTKRKGKENSARKGEPAWAFQFGNTIIVEDEDGEVVKKYDLAAQQKPQGDLMSLGLKYMGKGVFARVGDKNAAAAEASAEGEGGGEASAQRARKKSVVEAQQDEDDKHIRFTIGGVGRRMTKEDFITEMKKHDRTTRREVVDKSDASHAVKTLAKQDTSPQTGDPPSQPGISASAISPVASPRPRDAASQEDDDVSSEPRSRSISPGQPTAAETEVERGRRLAVLQGVSGHEDASETPAERWRREAALGPGADDDSDDDNTPRVPPFKKSIRFADVSDTREGP</sequence>
<evidence type="ECO:0000256" key="2">
    <source>
        <dbReference type="ARBA" id="ARBA00005248"/>
    </source>
</evidence>
<evidence type="ECO:0000313" key="15">
    <source>
        <dbReference type="EMBL" id="KAK4137197.1"/>
    </source>
</evidence>
<dbReference type="InterPro" id="IPR006153">
    <property type="entry name" value="Cation/H_exchanger_TM"/>
</dbReference>
<evidence type="ECO:0000256" key="4">
    <source>
        <dbReference type="ARBA" id="ARBA00022449"/>
    </source>
</evidence>
<keyword evidence="3" id="KW-0813">Transport</keyword>
<feature type="compositionally biased region" description="Polar residues" evidence="11">
    <location>
        <begin position="825"/>
        <end position="835"/>
    </location>
</feature>